<feature type="region of interest" description="Disordered" evidence="1">
    <location>
        <begin position="456"/>
        <end position="521"/>
    </location>
</feature>
<name>A0A9P6YI08_RHIOR</name>
<keyword evidence="3" id="KW-0732">Signal</keyword>
<feature type="compositionally biased region" description="Polar residues" evidence="1">
    <location>
        <begin position="366"/>
        <end position="381"/>
    </location>
</feature>
<evidence type="ECO:0000313" key="5">
    <source>
        <dbReference type="Proteomes" id="UP000717996"/>
    </source>
</evidence>
<feature type="compositionally biased region" description="Polar residues" evidence="1">
    <location>
        <begin position="307"/>
        <end position="344"/>
    </location>
</feature>
<feature type="compositionally biased region" description="Low complexity" evidence="1">
    <location>
        <begin position="348"/>
        <end position="365"/>
    </location>
</feature>
<dbReference type="AlphaFoldDB" id="A0A9P6YI08"/>
<comment type="caution">
    <text evidence="4">The sequence shown here is derived from an EMBL/GenBank/DDBJ whole genome shotgun (WGS) entry which is preliminary data.</text>
</comment>
<evidence type="ECO:0000256" key="1">
    <source>
        <dbReference type="SAM" id="MobiDB-lite"/>
    </source>
</evidence>
<feature type="region of interest" description="Disordered" evidence="1">
    <location>
        <begin position="70"/>
        <end position="144"/>
    </location>
</feature>
<dbReference type="Proteomes" id="UP000717996">
    <property type="component" value="Unassembled WGS sequence"/>
</dbReference>
<dbReference type="OrthoDB" id="2290463at2759"/>
<reference evidence="4" key="1">
    <citation type="journal article" date="2020" name="Microb. Genom.">
        <title>Genetic diversity of clinical and environmental Mucorales isolates obtained from an investigation of mucormycosis cases among solid organ transplant recipients.</title>
        <authorList>
            <person name="Nguyen M.H."/>
            <person name="Kaul D."/>
            <person name="Muto C."/>
            <person name="Cheng S.J."/>
            <person name="Richter R.A."/>
            <person name="Bruno V.M."/>
            <person name="Liu G."/>
            <person name="Beyhan S."/>
            <person name="Sundermann A.J."/>
            <person name="Mounaud S."/>
            <person name="Pasculle A.W."/>
            <person name="Nierman W.C."/>
            <person name="Driscoll E."/>
            <person name="Cumbie R."/>
            <person name="Clancy C.J."/>
            <person name="Dupont C.L."/>
        </authorList>
    </citation>
    <scope>NUCLEOTIDE SEQUENCE</scope>
    <source>
        <strain evidence="4">GL16</strain>
    </source>
</reference>
<evidence type="ECO:0000256" key="3">
    <source>
        <dbReference type="SAM" id="SignalP"/>
    </source>
</evidence>
<evidence type="ECO:0008006" key="6">
    <source>
        <dbReference type="Google" id="ProtNLM"/>
    </source>
</evidence>
<dbReference type="EMBL" id="JAANIT010000317">
    <property type="protein sequence ID" value="KAG1549072.1"/>
    <property type="molecule type" value="Genomic_DNA"/>
</dbReference>
<keyword evidence="2" id="KW-0472">Membrane</keyword>
<protein>
    <recommendedName>
        <fullName evidence="6">Mid2 domain-containing protein</fullName>
    </recommendedName>
</protein>
<feature type="compositionally biased region" description="Polar residues" evidence="1">
    <location>
        <begin position="232"/>
        <end position="289"/>
    </location>
</feature>
<feature type="compositionally biased region" description="Basic residues" evidence="1">
    <location>
        <begin position="73"/>
        <end position="144"/>
    </location>
</feature>
<evidence type="ECO:0000256" key="2">
    <source>
        <dbReference type="SAM" id="Phobius"/>
    </source>
</evidence>
<feature type="transmembrane region" description="Helical" evidence="2">
    <location>
        <begin position="395"/>
        <end position="418"/>
    </location>
</feature>
<gene>
    <name evidence="4" type="ORF">G6F51_003286</name>
</gene>
<feature type="compositionally biased region" description="Low complexity" evidence="1">
    <location>
        <begin position="290"/>
        <end position="306"/>
    </location>
</feature>
<feature type="region of interest" description="Disordered" evidence="1">
    <location>
        <begin position="224"/>
        <end position="388"/>
    </location>
</feature>
<organism evidence="4 5">
    <name type="scientific">Rhizopus oryzae</name>
    <name type="common">Mucormycosis agent</name>
    <name type="synonym">Rhizopus arrhizus var. delemar</name>
    <dbReference type="NCBI Taxonomy" id="64495"/>
    <lineage>
        <taxon>Eukaryota</taxon>
        <taxon>Fungi</taxon>
        <taxon>Fungi incertae sedis</taxon>
        <taxon>Mucoromycota</taxon>
        <taxon>Mucoromycotina</taxon>
        <taxon>Mucoromycetes</taxon>
        <taxon>Mucorales</taxon>
        <taxon>Mucorineae</taxon>
        <taxon>Rhizopodaceae</taxon>
        <taxon>Rhizopus</taxon>
    </lineage>
</organism>
<proteinExistence type="predicted"/>
<feature type="chain" id="PRO_5040121646" description="Mid2 domain-containing protein" evidence="3">
    <location>
        <begin position="24"/>
        <end position="521"/>
    </location>
</feature>
<feature type="signal peptide" evidence="3">
    <location>
        <begin position="1"/>
        <end position="23"/>
    </location>
</feature>
<accession>A0A9P6YI08</accession>
<feature type="compositionally biased region" description="Low complexity" evidence="1">
    <location>
        <begin position="475"/>
        <end position="496"/>
    </location>
</feature>
<keyword evidence="2" id="KW-1133">Transmembrane helix</keyword>
<keyword evidence="2" id="KW-0812">Transmembrane</keyword>
<evidence type="ECO:0000313" key="4">
    <source>
        <dbReference type="EMBL" id="KAG1549072.1"/>
    </source>
</evidence>
<sequence>MKRSRWQLFYLAFAILCVVTVNASPSGNMAHSLEEHHTRTIANCHMAKKQNKRSLTTINRRIKTVYVCSKKTTSTRHNKSQKMTVKKHHHNTTGHPTEKKKSHSTIHSKKTHYHSKKTHHHSKKTHHHSKKTHHTLKSHHTSKAYHSIKPHETTNSHYAEATQLAKEIQKSKGQQSTTTSTYKLGATSTTVSASSVTDEVTHGAIVVTLQGSEFAAQATATSAKTTLAESTPTVNQQTSPTGIISTSEPSDSNDMSATNKQASSDHTSSADEQSTSDNAPFTDPTASLTSQGSISSEVSSSDNTSSADGQNGSNDSSSTEDASVSDNQDATADTSSVEEQSASTADDPVSSSAIEPVSSASMSSEGTNGISDSVSAQSVNEHNGRTVDAEPQSKIIGISVGAIAGCVAAAGLAGMFVYRRRQSKEQESDVVPDELNTRYRTQSFMAVVAGAVARLPKHNDSSRSSRSSGVMGTIRRAASKASKSLSRSGSRSSQQSYGVAVSGPMPSIAHVDGSPYHTHAY</sequence>